<keyword evidence="1" id="KW-1133">Transmembrane helix</keyword>
<feature type="transmembrane region" description="Helical" evidence="1">
    <location>
        <begin position="116"/>
        <end position="134"/>
    </location>
</feature>
<dbReference type="Proteomes" id="UP000006765">
    <property type="component" value="Unassembled WGS sequence"/>
</dbReference>
<dbReference type="eggNOG" id="ENOG50334H2">
    <property type="taxonomic scope" value="Bacteria"/>
</dbReference>
<feature type="transmembrane region" description="Helical" evidence="1">
    <location>
        <begin position="26"/>
        <end position="46"/>
    </location>
</feature>
<sequence length="135" mass="14270">MAIAAAMASILLLGDAVMGYGATYSVAFGAFSMMALAIGATFFWLWRARSTPLALGMAFSWAGSACVMGWWWIYTLTGEPPAMRTNTLLFVFLALSLTGALMHFAVIRRSLGWDGAIWLVPLGALAASAALVLAA</sequence>
<accession>K2GLW1</accession>
<proteinExistence type="predicted"/>
<evidence type="ECO:0000313" key="2">
    <source>
        <dbReference type="EMBL" id="EKE43686.1"/>
    </source>
</evidence>
<keyword evidence="1" id="KW-0472">Membrane</keyword>
<dbReference type="STRING" id="1231392.OCGS_2418"/>
<feature type="transmembrane region" description="Helical" evidence="1">
    <location>
        <begin position="85"/>
        <end position="104"/>
    </location>
</feature>
<keyword evidence="1" id="KW-0812">Transmembrane</keyword>
<reference evidence="2 3" key="1">
    <citation type="journal article" date="2012" name="J. Bacteriol.">
        <title>Draft Genome Sequence of Oceaniovalibus guishaninsula JLT2003T.</title>
        <authorList>
            <person name="Tang K."/>
            <person name="Liu K."/>
            <person name="Jiao N."/>
        </authorList>
    </citation>
    <scope>NUCLEOTIDE SEQUENCE [LARGE SCALE GENOMIC DNA]</scope>
    <source>
        <strain evidence="2 3">JLT2003</strain>
    </source>
</reference>
<name>K2GLW1_9RHOB</name>
<feature type="transmembrane region" description="Helical" evidence="1">
    <location>
        <begin position="53"/>
        <end position="73"/>
    </location>
</feature>
<dbReference type="EMBL" id="AMGO01000052">
    <property type="protein sequence ID" value="EKE43686.1"/>
    <property type="molecule type" value="Genomic_DNA"/>
</dbReference>
<dbReference type="AlphaFoldDB" id="K2GLW1"/>
<organism evidence="2 3">
    <name type="scientific">Oceaniovalibus guishaninsula JLT2003</name>
    <dbReference type="NCBI Taxonomy" id="1231392"/>
    <lineage>
        <taxon>Bacteria</taxon>
        <taxon>Pseudomonadati</taxon>
        <taxon>Pseudomonadota</taxon>
        <taxon>Alphaproteobacteria</taxon>
        <taxon>Rhodobacterales</taxon>
        <taxon>Roseobacteraceae</taxon>
        <taxon>Oceaniovalibus</taxon>
    </lineage>
</organism>
<keyword evidence="3" id="KW-1185">Reference proteome</keyword>
<protein>
    <submittedName>
        <fullName evidence="2">Uncharacterized protein</fullName>
    </submittedName>
</protein>
<gene>
    <name evidence="2" type="ORF">OCGS_2418</name>
</gene>
<comment type="caution">
    <text evidence="2">The sequence shown here is derived from an EMBL/GenBank/DDBJ whole genome shotgun (WGS) entry which is preliminary data.</text>
</comment>
<evidence type="ECO:0000256" key="1">
    <source>
        <dbReference type="SAM" id="Phobius"/>
    </source>
</evidence>
<evidence type="ECO:0000313" key="3">
    <source>
        <dbReference type="Proteomes" id="UP000006765"/>
    </source>
</evidence>